<evidence type="ECO:0000313" key="2">
    <source>
        <dbReference type="EMBL" id="QED29208.1"/>
    </source>
</evidence>
<dbReference type="Proteomes" id="UP000321595">
    <property type="component" value="Chromosome"/>
</dbReference>
<dbReference type="EMBL" id="CP042467">
    <property type="protein sequence ID" value="QED29208.1"/>
    <property type="molecule type" value="Genomic_DNA"/>
</dbReference>
<feature type="chain" id="PRO_5022699744" evidence="1">
    <location>
        <begin position="19"/>
        <end position="305"/>
    </location>
</feature>
<evidence type="ECO:0000256" key="1">
    <source>
        <dbReference type="SAM" id="SignalP"/>
    </source>
</evidence>
<gene>
    <name evidence="2" type="ORF">FRD01_18580</name>
</gene>
<dbReference type="RefSeq" id="WP_146962415.1">
    <property type="nucleotide sequence ID" value="NZ_CP042467.1"/>
</dbReference>
<proteinExistence type="predicted"/>
<evidence type="ECO:0000313" key="3">
    <source>
        <dbReference type="Proteomes" id="UP000321595"/>
    </source>
</evidence>
<dbReference type="AlphaFoldDB" id="A0A5B8XW90"/>
<protein>
    <submittedName>
        <fullName evidence="2">Uncharacterized protein</fullName>
    </submittedName>
</protein>
<feature type="signal peptide" evidence="1">
    <location>
        <begin position="1"/>
        <end position="18"/>
    </location>
</feature>
<keyword evidence="3" id="KW-1185">Reference proteome</keyword>
<accession>A0A5B8XW90</accession>
<dbReference type="OrthoDB" id="5490645at2"/>
<dbReference type="KEGG" id="bbae:FRD01_18580"/>
<reference evidence="2 3" key="1">
    <citation type="submission" date="2019-08" db="EMBL/GenBank/DDBJ databases">
        <authorList>
            <person name="Liang Q."/>
        </authorList>
    </citation>
    <scope>NUCLEOTIDE SEQUENCE [LARGE SCALE GENOMIC DNA]</scope>
    <source>
        <strain evidence="2 3">V1718</strain>
    </source>
</reference>
<sequence>MARLVLVLLLLFPWPLLAQDDVFQSVENWDSSALVLSAERLGSGDYLVDVWRNSTRHPVKISAGKVVWEPSAEYISALQSMAKSGALPQNRGTAWRDHARTPAFPLIVTRARVITPFGGLELQGDSLNVQEDLVKHAKRWLFEITKEEQSLGQMDLIVDSKASVLDLMQVLFSTYEIGYFRLNFVLGKGQDLRVFEAFSPVLLSAIPPDAAFVLGVYPLEKTIGFRLLDGGVDSTNCPAGHADLGLTFCAKDLSTLRKELEEMSALRPLIVAGIGPDVTLGRAIEILELVGGLSERPPVINLVVQ</sequence>
<organism evidence="2 3">
    <name type="scientific">Microvenator marinus</name>
    <dbReference type="NCBI Taxonomy" id="2600177"/>
    <lineage>
        <taxon>Bacteria</taxon>
        <taxon>Deltaproteobacteria</taxon>
        <taxon>Bradymonadales</taxon>
        <taxon>Microvenatoraceae</taxon>
        <taxon>Microvenator</taxon>
    </lineage>
</organism>
<keyword evidence="1" id="KW-0732">Signal</keyword>
<name>A0A5B8XW90_9DELT</name>